<name>A0A2M9D2J9_9MICO</name>
<evidence type="ECO:0000313" key="10">
    <source>
        <dbReference type="Proteomes" id="UP000231742"/>
    </source>
</evidence>
<comment type="caution">
    <text evidence="9">The sequence shown here is derived from an EMBL/GenBank/DDBJ whole genome shotgun (WGS) entry which is preliminary data.</text>
</comment>
<dbReference type="PANTHER" id="PTHR43386">
    <property type="entry name" value="OLIGOPEPTIDE TRANSPORT SYSTEM PERMEASE PROTEIN APPC"/>
    <property type="match status" value="1"/>
</dbReference>
<dbReference type="Pfam" id="PF12911">
    <property type="entry name" value="OppC_N"/>
    <property type="match status" value="1"/>
</dbReference>
<keyword evidence="6 7" id="KW-0472">Membrane</keyword>
<feature type="transmembrane region" description="Helical" evidence="7">
    <location>
        <begin position="192"/>
        <end position="219"/>
    </location>
</feature>
<accession>A0A2M9D2J9</accession>
<dbReference type="GO" id="GO:0005886">
    <property type="term" value="C:plasma membrane"/>
    <property type="evidence" value="ECO:0007669"/>
    <property type="project" value="UniProtKB-SubCell"/>
</dbReference>
<organism evidence="9 10">
    <name type="scientific">Salinibacterium amurskyense</name>
    <dbReference type="NCBI Taxonomy" id="205941"/>
    <lineage>
        <taxon>Bacteria</taxon>
        <taxon>Bacillati</taxon>
        <taxon>Actinomycetota</taxon>
        <taxon>Actinomycetes</taxon>
        <taxon>Micrococcales</taxon>
        <taxon>Microbacteriaceae</taxon>
        <taxon>Salinibacterium</taxon>
    </lineage>
</organism>
<keyword evidence="10" id="KW-1185">Reference proteome</keyword>
<feature type="transmembrane region" description="Helical" evidence="7">
    <location>
        <begin position="137"/>
        <end position="154"/>
    </location>
</feature>
<evidence type="ECO:0000256" key="5">
    <source>
        <dbReference type="ARBA" id="ARBA00022989"/>
    </source>
</evidence>
<dbReference type="Pfam" id="PF00528">
    <property type="entry name" value="BPD_transp_1"/>
    <property type="match status" value="1"/>
</dbReference>
<dbReference type="InterPro" id="IPR000515">
    <property type="entry name" value="MetI-like"/>
</dbReference>
<evidence type="ECO:0000256" key="2">
    <source>
        <dbReference type="ARBA" id="ARBA00022448"/>
    </source>
</evidence>
<dbReference type="InterPro" id="IPR050366">
    <property type="entry name" value="BP-dependent_transpt_permease"/>
</dbReference>
<evidence type="ECO:0000313" key="9">
    <source>
        <dbReference type="EMBL" id="PJJ78283.1"/>
    </source>
</evidence>
<keyword evidence="4 7" id="KW-0812">Transmembrane</keyword>
<feature type="domain" description="ABC transmembrane type-1" evidence="8">
    <location>
        <begin position="72"/>
        <end position="262"/>
    </location>
</feature>
<evidence type="ECO:0000256" key="1">
    <source>
        <dbReference type="ARBA" id="ARBA00004651"/>
    </source>
</evidence>
<evidence type="ECO:0000259" key="8">
    <source>
        <dbReference type="PROSITE" id="PS50928"/>
    </source>
</evidence>
<dbReference type="RefSeq" id="WP_100389340.1">
    <property type="nucleotide sequence ID" value="NZ_BMZU01000002.1"/>
</dbReference>
<sequence length="275" mass="28880">MKQFAERMGTLGLIACGIILVVVLGALLAPIIAPYDPTIGSVTQRYQGMSAEHWFGTDQAGRDIFSRLVWGARSSLTGPLIVVVITAIFGTTIALTAVWFGGFVDSALSRVLDLLFAFPNLLLAMLAIAVFGPSLTTAALALAVAYIPYSARVVRSMAMRERNLPYIRSPELQGIPGAVITVRHLLPNVAPLIVTGATINFGFAMIELAALSFLGLGVQPPEADWGLMVSNGQQSLLNGYPAESVLAGLSIVITVAAVGYVGERLGGRAAAGRKA</sequence>
<gene>
    <name evidence="9" type="ORF">CLV85_1849</name>
</gene>
<evidence type="ECO:0000256" key="3">
    <source>
        <dbReference type="ARBA" id="ARBA00022475"/>
    </source>
</evidence>
<feature type="transmembrane region" description="Helical" evidence="7">
    <location>
        <begin position="111"/>
        <end position="131"/>
    </location>
</feature>
<protein>
    <submittedName>
        <fullName evidence="9">Peptide/nickel transport system permease protein</fullName>
    </submittedName>
</protein>
<feature type="transmembrane region" description="Helical" evidence="7">
    <location>
        <begin position="80"/>
        <end position="104"/>
    </location>
</feature>
<dbReference type="CDD" id="cd06261">
    <property type="entry name" value="TM_PBP2"/>
    <property type="match status" value="1"/>
</dbReference>
<dbReference type="Gene3D" id="1.10.3720.10">
    <property type="entry name" value="MetI-like"/>
    <property type="match status" value="1"/>
</dbReference>
<reference evidence="9 10" key="1">
    <citation type="submission" date="2017-11" db="EMBL/GenBank/DDBJ databases">
        <title>Genomic Encyclopedia of Archaeal and Bacterial Type Strains, Phase II (KMG-II): From Individual Species to Whole Genera.</title>
        <authorList>
            <person name="Goeker M."/>
        </authorList>
    </citation>
    <scope>NUCLEOTIDE SEQUENCE [LARGE SCALE GENOMIC DNA]</scope>
    <source>
        <strain evidence="9 10">DSM 16400</strain>
    </source>
</reference>
<dbReference type="OrthoDB" id="9812701at2"/>
<feature type="transmembrane region" description="Helical" evidence="7">
    <location>
        <begin position="239"/>
        <end position="261"/>
    </location>
</feature>
<comment type="subcellular location">
    <subcellularLocation>
        <location evidence="1 7">Cell membrane</location>
        <topology evidence="1 7">Multi-pass membrane protein</topology>
    </subcellularLocation>
</comment>
<proteinExistence type="inferred from homology"/>
<dbReference type="EMBL" id="PGFH01000002">
    <property type="protein sequence ID" value="PJJ78283.1"/>
    <property type="molecule type" value="Genomic_DNA"/>
</dbReference>
<dbReference type="InterPro" id="IPR025966">
    <property type="entry name" value="OppC_N"/>
</dbReference>
<dbReference type="PANTHER" id="PTHR43386:SF1">
    <property type="entry name" value="D,D-DIPEPTIDE TRANSPORT SYSTEM PERMEASE PROTEIN DDPC-RELATED"/>
    <property type="match status" value="1"/>
</dbReference>
<keyword evidence="2 7" id="KW-0813">Transport</keyword>
<dbReference type="GO" id="GO:0055085">
    <property type="term" value="P:transmembrane transport"/>
    <property type="evidence" value="ECO:0007669"/>
    <property type="project" value="InterPro"/>
</dbReference>
<dbReference type="AlphaFoldDB" id="A0A2M9D2J9"/>
<evidence type="ECO:0000256" key="7">
    <source>
        <dbReference type="RuleBase" id="RU363032"/>
    </source>
</evidence>
<dbReference type="Proteomes" id="UP000231742">
    <property type="component" value="Unassembled WGS sequence"/>
</dbReference>
<feature type="transmembrane region" description="Helical" evidence="7">
    <location>
        <begin position="12"/>
        <end position="33"/>
    </location>
</feature>
<evidence type="ECO:0000256" key="6">
    <source>
        <dbReference type="ARBA" id="ARBA00023136"/>
    </source>
</evidence>
<dbReference type="InterPro" id="IPR035906">
    <property type="entry name" value="MetI-like_sf"/>
</dbReference>
<comment type="similarity">
    <text evidence="7">Belongs to the binding-protein-dependent transport system permease family.</text>
</comment>
<dbReference type="SUPFAM" id="SSF161098">
    <property type="entry name" value="MetI-like"/>
    <property type="match status" value="1"/>
</dbReference>
<evidence type="ECO:0000256" key="4">
    <source>
        <dbReference type="ARBA" id="ARBA00022692"/>
    </source>
</evidence>
<keyword evidence="3" id="KW-1003">Cell membrane</keyword>
<dbReference type="PROSITE" id="PS50928">
    <property type="entry name" value="ABC_TM1"/>
    <property type="match status" value="1"/>
</dbReference>
<keyword evidence="5 7" id="KW-1133">Transmembrane helix</keyword>